<protein>
    <recommendedName>
        <fullName evidence="3">Chloramphenicol acetyltransferase</fullName>
        <ecNumber evidence="2">2.3.1.28</ecNumber>
    </recommendedName>
</protein>
<dbReference type="EMBL" id="LWQT01000066">
    <property type="protein sequence ID" value="OAN49331.1"/>
    <property type="molecule type" value="Genomic_DNA"/>
</dbReference>
<dbReference type="InterPro" id="IPR018357">
    <property type="entry name" value="Hexapep_transf_CS"/>
</dbReference>
<dbReference type="InterPro" id="IPR001451">
    <property type="entry name" value="Hexapep"/>
</dbReference>
<evidence type="ECO:0000256" key="8">
    <source>
        <dbReference type="ARBA" id="ARBA00047633"/>
    </source>
</evidence>
<evidence type="ECO:0000256" key="6">
    <source>
        <dbReference type="ARBA" id="ARBA00023251"/>
    </source>
</evidence>
<keyword evidence="10" id="KW-1185">Reference proteome</keyword>
<dbReference type="STRING" id="1285242.A6A04_04075"/>
<dbReference type="Gene3D" id="2.160.10.10">
    <property type="entry name" value="Hexapeptide repeat proteins"/>
    <property type="match status" value="1"/>
</dbReference>
<dbReference type="InterPro" id="IPR011004">
    <property type="entry name" value="Trimer_LpxA-like_sf"/>
</dbReference>
<dbReference type="PANTHER" id="PTHR43300">
    <property type="entry name" value="ACETYLTRANSFERASE"/>
    <property type="match status" value="1"/>
</dbReference>
<evidence type="ECO:0000256" key="4">
    <source>
        <dbReference type="ARBA" id="ARBA00022679"/>
    </source>
</evidence>
<dbReference type="SUPFAM" id="SSF51161">
    <property type="entry name" value="Trimeric LpxA-like enzymes"/>
    <property type="match status" value="1"/>
</dbReference>
<dbReference type="GO" id="GO:0046677">
    <property type="term" value="P:response to antibiotic"/>
    <property type="evidence" value="ECO:0007669"/>
    <property type="project" value="UniProtKB-KW"/>
</dbReference>
<keyword evidence="6" id="KW-0046">Antibiotic resistance</keyword>
<dbReference type="Proteomes" id="UP000078428">
    <property type="component" value="Unassembled WGS sequence"/>
</dbReference>
<dbReference type="RefSeq" id="WP_068493796.1">
    <property type="nucleotide sequence ID" value="NZ_LWQT01000066.1"/>
</dbReference>
<keyword evidence="7" id="KW-0012">Acyltransferase</keyword>
<dbReference type="InterPro" id="IPR050179">
    <property type="entry name" value="Trans_hexapeptide_repeat"/>
</dbReference>
<evidence type="ECO:0000313" key="10">
    <source>
        <dbReference type="Proteomes" id="UP000078428"/>
    </source>
</evidence>
<dbReference type="CDD" id="cd04647">
    <property type="entry name" value="LbH_MAT_like"/>
    <property type="match status" value="1"/>
</dbReference>
<gene>
    <name evidence="9" type="ORF">A6A04_04075</name>
</gene>
<reference evidence="9 10" key="1">
    <citation type="submission" date="2016-04" db="EMBL/GenBank/DDBJ databases">
        <title>Draft genome sequence of freshwater magnetotactic bacteria Magnetospirillum marisnigri SP-1 and Magnetospirillum moscoviense BB-1.</title>
        <authorList>
            <person name="Koziaeva V."/>
            <person name="Dziuba M.V."/>
            <person name="Ivanov T.M."/>
            <person name="Kuznetsov B."/>
            <person name="Grouzdev D.S."/>
        </authorList>
    </citation>
    <scope>NUCLEOTIDE SEQUENCE [LARGE SCALE GENOMIC DNA]</scope>
    <source>
        <strain evidence="9 10">SP-1</strain>
    </source>
</reference>
<dbReference type="PANTHER" id="PTHR43300:SF12">
    <property type="entry name" value="CHLORAMPHENICOL ACETYLTRANSFERASE"/>
    <property type="match status" value="1"/>
</dbReference>
<dbReference type="Pfam" id="PF00132">
    <property type="entry name" value="Hexapep"/>
    <property type="match status" value="1"/>
</dbReference>
<evidence type="ECO:0000256" key="3">
    <source>
        <dbReference type="ARBA" id="ARBA00020291"/>
    </source>
</evidence>
<comment type="similarity">
    <text evidence="1">Belongs to the transferase hexapeptide repeat family.</text>
</comment>
<evidence type="ECO:0000256" key="5">
    <source>
        <dbReference type="ARBA" id="ARBA00022737"/>
    </source>
</evidence>
<proteinExistence type="inferred from homology"/>
<keyword evidence="5" id="KW-0677">Repeat</keyword>
<evidence type="ECO:0000256" key="2">
    <source>
        <dbReference type="ARBA" id="ARBA00013235"/>
    </source>
</evidence>
<evidence type="ECO:0000313" key="9">
    <source>
        <dbReference type="EMBL" id="OAN49331.1"/>
    </source>
</evidence>
<accession>A0A178MKS8</accession>
<dbReference type="GO" id="GO:0008811">
    <property type="term" value="F:chloramphenicol O-acetyltransferase activity"/>
    <property type="evidence" value="ECO:0007669"/>
    <property type="project" value="UniProtKB-EC"/>
</dbReference>
<dbReference type="OrthoDB" id="9815592at2"/>
<organism evidence="9 10">
    <name type="scientific">Paramagnetospirillum marisnigri</name>
    <dbReference type="NCBI Taxonomy" id="1285242"/>
    <lineage>
        <taxon>Bacteria</taxon>
        <taxon>Pseudomonadati</taxon>
        <taxon>Pseudomonadota</taxon>
        <taxon>Alphaproteobacteria</taxon>
        <taxon>Rhodospirillales</taxon>
        <taxon>Magnetospirillaceae</taxon>
        <taxon>Paramagnetospirillum</taxon>
    </lineage>
</organism>
<comment type="catalytic activity">
    <reaction evidence="8">
        <text>chloramphenicol + acetyl-CoA = chloramphenicol 3-acetate + CoA</text>
        <dbReference type="Rhea" id="RHEA:18421"/>
        <dbReference type="ChEBI" id="CHEBI:16730"/>
        <dbReference type="ChEBI" id="CHEBI:17698"/>
        <dbReference type="ChEBI" id="CHEBI:57287"/>
        <dbReference type="ChEBI" id="CHEBI:57288"/>
        <dbReference type="EC" id="2.3.1.28"/>
    </reaction>
</comment>
<evidence type="ECO:0000256" key="7">
    <source>
        <dbReference type="ARBA" id="ARBA00023315"/>
    </source>
</evidence>
<evidence type="ECO:0000256" key="1">
    <source>
        <dbReference type="ARBA" id="ARBA00007274"/>
    </source>
</evidence>
<name>A0A178MKS8_9PROT</name>
<dbReference type="PROSITE" id="PS00101">
    <property type="entry name" value="HEXAPEP_TRANSFERASES"/>
    <property type="match status" value="1"/>
</dbReference>
<comment type="caution">
    <text evidence="9">The sequence shown here is derived from an EMBL/GenBank/DDBJ whole genome shotgun (WGS) entry which is preliminary data.</text>
</comment>
<dbReference type="EC" id="2.3.1.28" evidence="2"/>
<dbReference type="AlphaFoldDB" id="A0A178MKS8"/>
<sequence>MSDEIPQHPGAGWNPFDQGYFSSDELRQFGFKEVGRNVMIAKNATIIGLANISIGNNVRIDGGVTIVAQSGRLALHDFIHIGSGCHLNCAGGITMSSFSGLSQGVRIYSGTDDYTGESLTNPTVPGKYAKTKIAPVELGRHVIIGSGTVILPGVTIGEGASVGALSLVPKSLDDWWIHAGIPAQKMRQRSRALLALEQRLMEEIV</sequence>
<keyword evidence="4 9" id="KW-0808">Transferase</keyword>